<evidence type="ECO:0000259" key="10">
    <source>
        <dbReference type="PROSITE" id="PS50113"/>
    </source>
</evidence>
<dbReference type="PROSITE" id="PS50110">
    <property type="entry name" value="RESPONSE_REGULATORY"/>
    <property type="match status" value="1"/>
</dbReference>
<dbReference type="GO" id="GO:0005886">
    <property type="term" value="C:plasma membrane"/>
    <property type="evidence" value="ECO:0007669"/>
    <property type="project" value="TreeGrafter"/>
</dbReference>
<feature type="domain" description="Histidine kinase" evidence="8">
    <location>
        <begin position="224"/>
        <end position="437"/>
    </location>
</feature>
<dbReference type="SUPFAM" id="SSF55874">
    <property type="entry name" value="ATPase domain of HSP90 chaperone/DNA topoisomerase II/histidine kinase"/>
    <property type="match status" value="1"/>
</dbReference>
<evidence type="ECO:0000259" key="8">
    <source>
        <dbReference type="PROSITE" id="PS50109"/>
    </source>
</evidence>
<dbReference type="STRING" id="653930.SAMN05216589_3078"/>
<dbReference type="NCBIfam" id="TIGR00229">
    <property type="entry name" value="sensory_box"/>
    <property type="match status" value="1"/>
</dbReference>
<keyword evidence="5" id="KW-0418">Kinase</keyword>
<proteinExistence type="predicted"/>
<feature type="coiled-coil region" evidence="7">
    <location>
        <begin position="158"/>
        <end position="217"/>
    </location>
</feature>
<dbReference type="Pfam" id="PF00512">
    <property type="entry name" value="HisKA"/>
    <property type="match status" value="1"/>
</dbReference>
<dbReference type="EMBL" id="FOGN01000007">
    <property type="protein sequence ID" value="SES29931.1"/>
    <property type="molecule type" value="Genomic_DNA"/>
</dbReference>
<dbReference type="PRINTS" id="PR00344">
    <property type="entry name" value="BCTRLSENSOR"/>
</dbReference>
<gene>
    <name evidence="12" type="ORF">SAMN04487855_3076</name>
    <name evidence="11" type="ORF">SAMN05216589_3078</name>
</gene>
<dbReference type="InterPro" id="IPR000014">
    <property type="entry name" value="PAS"/>
</dbReference>
<keyword evidence="4" id="KW-0808">Transferase</keyword>
<sequence length="575" mass="64395">MPKHFDPRREMLTGLLGLGLQSARKSYYPELMDRLQELETERNRYKWLFENAVHGIFQGDMEHGIRAANPSLVRMLGYPSTVAVLAAAGELKDNFFAGGPAEFVQVCERLQLEGELVGYETRLRRLDGSELDVRMNLLLKQEEGRQLVEGFVADISGRKQAERAMQQLNEQLEQRVHERTLELETLNDSLRREIIERERVQGALRDARDAAELANRNKDHYLAAVSHDLLQPLNAARLLMATLRERALPRSEAQLVERSQAALESAEDILSDLLDIARLDHGNIPLELGNHTLVEIIDPLLSEFQGLVETNGLQVRARLGRWAVRTDYRMLSRILRNLLSNAIRYTPSGRILIGCRRRGELLSIQVWDTGLGIPSERFDDIFREFNQLHGDRVGPRKGAGLGLAIVERIARLLEAPLQVQSVVGSGSMFSVTVPLARASAPTPPDALLARLHAPLQGRHLLVIDNDAMILSSMQGLLEQWGARVQVAVDLPGALAVLSGRLPDAILADYHLDAGQTGCDAVSWLREHFQWQIPAIMITADRSEHSRQRLRDLGIPVLNKPIKAGKLRAMLGQVLH</sequence>
<dbReference type="SUPFAM" id="SSF52172">
    <property type="entry name" value="CheY-like"/>
    <property type="match status" value="1"/>
</dbReference>
<evidence type="ECO:0000256" key="6">
    <source>
        <dbReference type="PROSITE-ProRule" id="PRU00169"/>
    </source>
</evidence>
<dbReference type="PROSITE" id="PS50109">
    <property type="entry name" value="HIS_KIN"/>
    <property type="match status" value="1"/>
</dbReference>
<dbReference type="SMART" id="SM00387">
    <property type="entry name" value="HATPase_c"/>
    <property type="match status" value="1"/>
</dbReference>
<dbReference type="RefSeq" id="WP_074781186.1">
    <property type="nucleotide sequence ID" value="NZ_FOGN01000007.1"/>
</dbReference>
<dbReference type="PROSITE" id="PS50113">
    <property type="entry name" value="PAC"/>
    <property type="match status" value="1"/>
</dbReference>
<dbReference type="Proteomes" id="UP000186904">
    <property type="component" value="Unassembled WGS sequence"/>
</dbReference>
<dbReference type="Gene3D" id="3.30.565.10">
    <property type="entry name" value="Histidine kinase-like ATPase, C-terminal domain"/>
    <property type="match status" value="1"/>
</dbReference>
<name>A0A1I4PPQ2_9GAMM</name>
<dbReference type="Pfam" id="PF00072">
    <property type="entry name" value="Response_reg"/>
    <property type="match status" value="1"/>
</dbReference>
<reference evidence="13 14" key="1">
    <citation type="submission" date="2016-10" db="EMBL/GenBank/DDBJ databases">
        <authorList>
            <person name="de Groot N.N."/>
        </authorList>
    </citation>
    <scope>NUCLEOTIDE SEQUENCE [LARGE SCALE GENOMIC DNA]</scope>
    <source>
        <strain evidence="12 13">CGMCC 1.9095</strain>
        <strain evidence="11 14">DSM 22558</strain>
    </source>
</reference>
<evidence type="ECO:0000313" key="11">
    <source>
        <dbReference type="EMBL" id="SES29931.1"/>
    </source>
</evidence>
<evidence type="ECO:0000313" key="14">
    <source>
        <dbReference type="Proteomes" id="UP000186904"/>
    </source>
</evidence>
<dbReference type="CDD" id="cd00130">
    <property type="entry name" value="PAS"/>
    <property type="match status" value="1"/>
</dbReference>
<feature type="modified residue" description="4-aspartylphosphate" evidence="6">
    <location>
        <position position="508"/>
    </location>
</feature>
<evidence type="ECO:0000256" key="5">
    <source>
        <dbReference type="ARBA" id="ARBA00022777"/>
    </source>
</evidence>
<dbReference type="InterPro" id="IPR004358">
    <property type="entry name" value="Sig_transdc_His_kin-like_C"/>
</dbReference>
<keyword evidence="3 6" id="KW-0597">Phosphoprotein</keyword>
<evidence type="ECO:0000256" key="3">
    <source>
        <dbReference type="ARBA" id="ARBA00022553"/>
    </source>
</evidence>
<dbReference type="SMART" id="SM00388">
    <property type="entry name" value="HisKA"/>
    <property type="match status" value="1"/>
</dbReference>
<dbReference type="OrthoDB" id="9764438at2"/>
<keyword evidence="7" id="KW-0175">Coiled coil</keyword>
<organism evidence="12 13">
    <name type="scientific">Halopseudomonas bauzanensis</name>
    <dbReference type="NCBI Taxonomy" id="653930"/>
    <lineage>
        <taxon>Bacteria</taxon>
        <taxon>Pseudomonadati</taxon>
        <taxon>Pseudomonadota</taxon>
        <taxon>Gammaproteobacteria</taxon>
        <taxon>Pseudomonadales</taxon>
        <taxon>Pseudomonadaceae</taxon>
        <taxon>Halopseudomonas</taxon>
    </lineage>
</organism>
<feature type="domain" description="PAC" evidence="10">
    <location>
        <begin position="117"/>
        <end position="167"/>
    </location>
</feature>
<evidence type="ECO:0000256" key="2">
    <source>
        <dbReference type="ARBA" id="ARBA00012438"/>
    </source>
</evidence>
<protein>
    <recommendedName>
        <fullName evidence="2">histidine kinase</fullName>
        <ecNumber evidence="2">2.7.13.3</ecNumber>
    </recommendedName>
</protein>
<comment type="catalytic activity">
    <reaction evidence="1">
        <text>ATP + protein L-histidine = ADP + protein N-phospho-L-histidine.</text>
        <dbReference type="EC" id="2.7.13.3"/>
    </reaction>
</comment>
<evidence type="ECO:0000313" key="13">
    <source>
        <dbReference type="Proteomes" id="UP000186599"/>
    </source>
</evidence>
<dbReference type="GO" id="GO:0009927">
    <property type="term" value="F:histidine phosphotransfer kinase activity"/>
    <property type="evidence" value="ECO:0007669"/>
    <property type="project" value="TreeGrafter"/>
</dbReference>
<dbReference type="SUPFAM" id="SSF47384">
    <property type="entry name" value="Homodimeric domain of signal transducing histidine kinase"/>
    <property type="match status" value="1"/>
</dbReference>
<dbReference type="FunFam" id="1.10.287.130:FF:000081">
    <property type="entry name" value="Hybrid sensor histidine kinase/response regulator"/>
    <property type="match status" value="1"/>
</dbReference>
<dbReference type="InterPro" id="IPR011006">
    <property type="entry name" value="CheY-like_superfamily"/>
</dbReference>
<dbReference type="Proteomes" id="UP000186599">
    <property type="component" value="Unassembled WGS sequence"/>
</dbReference>
<dbReference type="InterPro" id="IPR003594">
    <property type="entry name" value="HATPase_dom"/>
</dbReference>
<dbReference type="EMBL" id="FOUA01000007">
    <property type="protein sequence ID" value="SFM29566.1"/>
    <property type="molecule type" value="Genomic_DNA"/>
</dbReference>
<dbReference type="GO" id="GO:0000155">
    <property type="term" value="F:phosphorelay sensor kinase activity"/>
    <property type="evidence" value="ECO:0007669"/>
    <property type="project" value="InterPro"/>
</dbReference>
<evidence type="ECO:0000259" key="9">
    <source>
        <dbReference type="PROSITE" id="PS50110"/>
    </source>
</evidence>
<dbReference type="CDD" id="cd00156">
    <property type="entry name" value="REC"/>
    <property type="match status" value="1"/>
</dbReference>
<dbReference type="Pfam" id="PF02518">
    <property type="entry name" value="HATPase_c"/>
    <property type="match status" value="1"/>
</dbReference>
<dbReference type="CDD" id="cd00082">
    <property type="entry name" value="HisKA"/>
    <property type="match status" value="1"/>
</dbReference>
<dbReference type="InterPro" id="IPR036097">
    <property type="entry name" value="HisK_dim/P_sf"/>
</dbReference>
<dbReference type="InterPro" id="IPR001789">
    <property type="entry name" value="Sig_transdc_resp-reg_receiver"/>
</dbReference>
<dbReference type="Gene3D" id="3.30.450.20">
    <property type="entry name" value="PAS domain"/>
    <property type="match status" value="1"/>
</dbReference>
<dbReference type="EC" id="2.7.13.3" evidence="2"/>
<dbReference type="Gene3D" id="3.40.50.2300">
    <property type="match status" value="1"/>
</dbReference>
<dbReference type="PANTHER" id="PTHR43047">
    <property type="entry name" value="TWO-COMPONENT HISTIDINE PROTEIN KINASE"/>
    <property type="match status" value="1"/>
</dbReference>
<dbReference type="Gene3D" id="1.10.287.130">
    <property type="match status" value="1"/>
</dbReference>
<evidence type="ECO:0000313" key="12">
    <source>
        <dbReference type="EMBL" id="SFM29566.1"/>
    </source>
</evidence>
<keyword evidence="13" id="KW-1185">Reference proteome</keyword>
<dbReference type="InterPro" id="IPR005467">
    <property type="entry name" value="His_kinase_dom"/>
</dbReference>
<dbReference type="AlphaFoldDB" id="A0A1I4PPQ2"/>
<dbReference type="InterPro" id="IPR003661">
    <property type="entry name" value="HisK_dim/P_dom"/>
</dbReference>
<feature type="domain" description="Response regulatory" evidence="9">
    <location>
        <begin position="459"/>
        <end position="574"/>
    </location>
</feature>
<dbReference type="InterPro" id="IPR035965">
    <property type="entry name" value="PAS-like_dom_sf"/>
</dbReference>
<accession>A0A1I4PPQ2</accession>
<dbReference type="InterPro" id="IPR000700">
    <property type="entry name" value="PAS-assoc_C"/>
</dbReference>
<dbReference type="Pfam" id="PF13188">
    <property type="entry name" value="PAS_8"/>
    <property type="match status" value="1"/>
</dbReference>
<evidence type="ECO:0000256" key="1">
    <source>
        <dbReference type="ARBA" id="ARBA00000085"/>
    </source>
</evidence>
<dbReference type="SMART" id="SM00448">
    <property type="entry name" value="REC"/>
    <property type="match status" value="1"/>
</dbReference>
<evidence type="ECO:0000256" key="4">
    <source>
        <dbReference type="ARBA" id="ARBA00022679"/>
    </source>
</evidence>
<evidence type="ECO:0000256" key="7">
    <source>
        <dbReference type="SAM" id="Coils"/>
    </source>
</evidence>
<dbReference type="PANTHER" id="PTHR43047:SF9">
    <property type="entry name" value="HISTIDINE KINASE"/>
    <property type="match status" value="1"/>
</dbReference>
<dbReference type="FunFam" id="3.30.565.10:FF:000049">
    <property type="entry name" value="Two-component sensor histidine kinase"/>
    <property type="match status" value="1"/>
</dbReference>
<dbReference type="InterPro" id="IPR036890">
    <property type="entry name" value="HATPase_C_sf"/>
</dbReference>
<dbReference type="SUPFAM" id="SSF55785">
    <property type="entry name" value="PYP-like sensor domain (PAS domain)"/>
    <property type="match status" value="1"/>
</dbReference>